<comment type="subcellular location">
    <subcellularLocation>
        <location evidence="1">Cell membrane</location>
        <topology evidence="1">Multi-pass membrane protein</topology>
    </subcellularLocation>
</comment>
<feature type="transmembrane region" description="Helical" evidence="8">
    <location>
        <begin position="236"/>
        <end position="255"/>
    </location>
</feature>
<evidence type="ECO:0000256" key="3">
    <source>
        <dbReference type="ARBA" id="ARBA00022448"/>
    </source>
</evidence>
<evidence type="ECO:0000256" key="4">
    <source>
        <dbReference type="ARBA" id="ARBA00022475"/>
    </source>
</evidence>
<evidence type="ECO:0000313" key="10">
    <source>
        <dbReference type="Proteomes" id="UP001206548"/>
    </source>
</evidence>
<name>A0ABT2F599_9STRE</name>
<feature type="transmembrane region" description="Helical" evidence="8">
    <location>
        <begin position="326"/>
        <end position="359"/>
    </location>
</feature>
<dbReference type="InterPro" id="IPR002549">
    <property type="entry name" value="AI-2E-like"/>
</dbReference>
<keyword evidence="3" id="KW-0813">Transport</keyword>
<feature type="transmembrane region" description="Helical" evidence="8">
    <location>
        <begin position="174"/>
        <end position="192"/>
    </location>
</feature>
<feature type="transmembrane region" description="Helical" evidence="8">
    <location>
        <begin position="12"/>
        <end position="36"/>
    </location>
</feature>
<keyword evidence="5 8" id="KW-0812">Transmembrane</keyword>
<protein>
    <submittedName>
        <fullName evidence="9">AI-2E family transporter</fullName>
    </submittedName>
</protein>
<evidence type="ECO:0000313" key="9">
    <source>
        <dbReference type="EMBL" id="MCS4487629.1"/>
    </source>
</evidence>
<keyword evidence="7 8" id="KW-0472">Membrane</keyword>
<dbReference type="EMBL" id="JANUXX010000001">
    <property type="protein sequence ID" value="MCS4487629.1"/>
    <property type="molecule type" value="Genomic_DNA"/>
</dbReference>
<organism evidence="9 10">
    <name type="scientific">Streptococcus sciuri</name>
    <dbReference type="NCBI Taxonomy" id="2973939"/>
    <lineage>
        <taxon>Bacteria</taxon>
        <taxon>Bacillati</taxon>
        <taxon>Bacillota</taxon>
        <taxon>Bacilli</taxon>
        <taxon>Lactobacillales</taxon>
        <taxon>Streptococcaceae</taxon>
        <taxon>Streptococcus</taxon>
    </lineage>
</organism>
<comment type="similarity">
    <text evidence="2">Belongs to the autoinducer-2 exporter (AI-2E) (TC 2.A.86) family.</text>
</comment>
<reference evidence="9 10" key="1">
    <citation type="journal article" date="2023" name="Int. J. Syst. Evol. Microbiol.">
        <title>Streptococcus sciuri sp. nov., Staphylococcus marylandisciuri sp. nov. and Staphylococcus americanisciuri sp. nov., isolated from faeces of eastern grey squirrel (Sciurus carolinensis).</title>
        <authorList>
            <person name="Volokhov D.V."/>
            <person name="Zagorodnyaya T.A."/>
            <person name="Furtak V.A."/>
            <person name="Nattanmai G."/>
            <person name="Randall L."/>
            <person name="Jose S."/>
            <person name="Gao Y."/>
            <person name="Eisenberg T."/>
            <person name="Delmonte P."/>
            <person name="Blom J."/>
            <person name="Mitchell K.K."/>
        </authorList>
    </citation>
    <scope>NUCLEOTIDE SEQUENCE [LARGE SCALE GENOMIC DNA]</scope>
    <source>
        <strain evidence="9 10">SQ9-PEA</strain>
    </source>
</reference>
<dbReference type="Proteomes" id="UP001206548">
    <property type="component" value="Unassembled WGS sequence"/>
</dbReference>
<feature type="transmembrane region" description="Helical" evidence="8">
    <location>
        <begin position="42"/>
        <end position="62"/>
    </location>
</feature>
<evidence type="ECO:0000256" key="6">
    <source>
        <dbReference type="ARBA" id="ARBA00022989"/>
    </source>
</evidence>
<feature type="transmembrane region" description="Helical" evidence="8">
    <location>
        <begin position="83"/>
        <end position="101"/>
    </location>
</feature>
<evidence type="ECO:0000256" key="8">
    <source>
        <dbReference type="SAM" id="Phobius"/>
    </source>
</evidence>
<sequence length="385" mass="42884">MHFGKKQVYYLLILFVLFIAILNYWTTAASIINTIFTASQPFLIGAAVAYVVNIVMSLYELGYDWLFKNVKWMYGFKRPLSMILAYTTFVVIIIWLFSIILPDLITSISSLMTIDTSVITDFIKKINQNPHISRLINYIGSDKEIVSQITNFGQQVLKQVLATLVSLVTSVTSIAQTFINVFMSVIFSFYVLGNKEKLGRQFNLLIDTFTGKHAPKLHYVIGILHKRFHGFIVGQTLEAMILGTLTATGMMILRFPYASTIGVLVAFTALVPVIGAYIGVTIGFFLIVTQSVPQAFAFVIFMVILQQFEGNLIYPRVVGGSIGLPGMWVLVAITIGGSLYGFLGMLMAVPIAASIYQIIKDQVAKRQSMNLDNLDEKISSEIIDD</sequence>
<dbReference type="PANTHER" id="PTHR21716:SF53">
    <property type="entry name" value="PERMEASE PERM-RELATED"/>
    <property type="match status" value="1"/>
</dbReference>
<gene>
    <name evidence="9" type="ORF">NXS10_01370</name>
</gene>
<keyword evidence="10" id="KW-1185">Reference proteome</keyword>
<dbReference type="PANTHER" id="PTHR21716">
    <property type="entry name" value="TRANSMEMBRANE PROTEIN"/>
    <property type="match status" value="1"/>
</dbReference>
<evidence type="ECO:0000256" key="1">
    <source>
        <dbReference type="ARBA" id="ARBA00004651"/>
    </source>
</evidence>
<dbReference type="RefSeq" id="WP_259137332.1">
    <property type="nucleotide sequence ID" value="NZ_JANUXX010000001.1"/>
</dbReference>
<proteinExistence type="inferred from homology"/>
<keyword evidence="4" id="KW-1003">Cell membrane</keyword>
<accession>A0ABT2F599</accession>
<dbReference type="Pfam" id="PF01594">
    <property type="entry name" value="AI-2E_transport"/>
    <property type="match status" value="1"/>
</dbReference>
<evidence type="ECO:0000256" key="2">
    <source>
        <dbReference type="ARBA" id="ARBA00009773"/>
    </source>
</evidence>
<feature type="transmembrane region" description="Helical" evidence="8">
    <location>
        <begin position="261"/>
        <end position="288"/>
    </location>
</feature>
<evidence type="ECO:0000256" key="7">
    <source>
        <dbReference type="ARBA" id="ARBA00023136"/>
    </source>
</evidence>
<keyword evidence="6 8" id="KW-1133">Transmembrane helix</keyword>
<comment type="caution">
    <text evidence="9">The sequence shown here is derived from an EMBL/GenBank/DDBJ whole genome shotgun (WGS) entry which is preliminary data.</text>
</comment>
<evidence type="ECO:0000256" key="5">
    <source>
        <dbReference type="ARBA" id="ARBA00022692"/>
    </source>
</evidence>